<evidence type="ECO:0000256" key="1">
    <source>
        <dbReference type="PROSITE-ProRule" id="PRU00110"/>
    </source>
</evidence>
<dbReference type="Gene3D" id="1.20.120.160">
    <property type="entry name" value="HPT domain"/>
    <property type="match status" value="1"/>
</dbReference>
<evidence type="ECO:0000313" key="4">
    <source>
        <dbReference type="EMBL" id="PPQ81282.1"/>
    </source>
</evidence>
<dbReference type="Pfam" id="PF01627">
    <property type="entry name" value="Hpt"/>
    <property type="match status" value="1"/>
</dbReference>
<accession>A0A409WS03</accession>
<dbReference type="InterPro" id="IPR036641">
    <property type="entry name" value="HPT_dom_sf"/>
</dbReference>
<evidence type="ECO:0000256" key="2">
    <source>
        <dbReference type="SAM" id="MobiDB-lite"/>
    </source>
</evidence>
<dbReference type="CDD" id="cd00088">
    <property type="entry name" value="HPT"/>
    <property type="match status" value="1"/>
</dbReference>
<dbReference type="InterPro" id="IPR045871">
    <property type="entry name" value="AHP1-5/YPD1"/>
</dbReference>
<protein>
    <recommendedName>
        <fullName evidence="3">HPt domain-containing protein</fullName>
    </recommendedName>
</protein>
<dbReference type="PANTHER" id="PTHR28242">
    <property type="entry name" value="PHOSPHORELAY INTERMEDIATE PROTEIN YPD1"/>
    <property type="match status" value="1"/>
</dbReference>
<dbReference type="InParanoid" id="A0A409WS03"/>
<dbReference type="AlphaFoldDB" id="A0A409WS03"/>
<dbReference type="InterPro" id="IPR008207">
    <property type="entry name" value="Sig_transdc_His_kin_Hpt_dom"/>
</dbReference>
<keyword evidence="1" id="KW-0597">Phosphoprotein</keyword>
<keyword evidence="5" id="KW-1185">Reference proteome</keyword>
<dbReference type="GO" id="GO:0005634">
    <property type="term" value="C:nucleus"/>
    <property type="evidence" value="ECO:0007669"/>
    <property type="project" value="TreeGrafter"/>
</dbReference>
<dbReference type="GO" id="GO:0009927">
    <property type="term" value="F:histidine phosphotransfer kinase activity"/>
    <property type="evidence" value="ECO:0007669"/>
    <property type="project" value="InterPro"/>
</dbReference>
<organism evidence="4 5">
    <name type="scientific">Psilocybe cyanescens</name>
    <dbReference type="NCBI Taxonomy" id="93625"/>
    <lineage>
        <taxon>Eukaryota</taxon>
        <taxon>Fungi</taxon>
        <taxon>Dikarya</taxon>
        <taxon>Basidiomycota</taxon>
        <taxon>Agaricomycotina</taxon>
        <taxon>Agaricomycetes</taxon>
        <taxon>Agaricomycetidae</taxon>
        <taxon>Agaricales</taxon>
        <taxon>Agaricineae</taxon>
        <taxon>Strophariaceae</taxon>
        <taxon>Psilocybe</taxon>
    </lineage>
</organism>
<proteinExistence type="predicted"/>
<dbReference type="OrthoDB" id="1673781at2759"/>
<dbReference type="EMBL" id="NHYD01003269">
    <property type="protein sequence ID" value="PPQ81282.1"/>
    <property type="molecule type" value="Genomic_DNA"/>
</dbReference>
<dbReference type="SUPFAM" id="SSF47226">
    <property type="entry name" value="Histidine-containing phosphotransfer domain, HPT domain"/>
    <property type="match status" value="1"/>
</dbReference>
<dbReference type="GO" id="GO:0000160">
    <property type="term" value="P:phosphorelay signal transduction system"/>
    <property type="evidence" value="ECO:0007669"/>
    <property type="project" value="InterPro"/>
</dbReference>
<dbReference type="PROSITE" id="PS50894">
    <property type="entry name" value="HPT"/>
    <property type="match status" value="1"/>
</dbReference>
<feature type="compositionally biased region" description="Acidic residues" evidence="2">
    <location>
        <begin position="84"/>
        <end position="96"/>
    </location>
</feature>
<reference evidence="4 5" key="1">
    <citation type="journal article" date="2018" name="Evol. Lett.">
        <title>Horizontal gene cluster transfer increased hallucinogenic mushroom diversity.</title>
        <authorList>
            <person name="Reynolds H.T."/>
            <person name="Vijayakumar V."/>
            <person name="Gluck-Thaler E."/>
            <person name="Korotkin H.B."/>
            <person name="Matheny P.B."/>
            <person name="Slot J.C."/>
        </authorList>
    </citation>
    <scope>NUCLEOTIDE SEQUENCE [LARGE SCALE GENOMIC DNA]</scope>
    <source>
        <strain evidence="4 5">2631</strain>
    </source>
</reference>
<gene>
    <name evidence="4" type="ORF">CVT25_015066</name>
</gene>
<dbReference type="Proteomes" id="UP000283269">
    <property type="component" value="Unassembled WGS sequence"/>
</dbReference>
<dbReference type="PANTHER" id="PTHR28242:SF52">
    <property type="entry name" value="PHOSPHORELAY INTERMEDIATE PROTEIN YPD1"/>
    <property type="match status" value="1"/>
</dbReference>
<evidence type="ECO:0000259" key="3">
    <source>
        <dbReference type="PROSITE" id="PS50894"/>
    </source>
</evidence>
<feature type="compositionally biased region" description="Basic and acidic residues" evidence="2">
    <location>
        <begin position="68"/>
        <end position="83"/>
    </location>
</feature>
<dbReference type="SMART" id="SM00073">
    <property type="entry name" value="HPT"/>
    <property type="match status" value="1"/>
</dbReference>
<dbReference type="STRING" id="93625.A0A409WS03"/>
<evidence type="ECO:0000313" key="5">
    <source>
        <dbReference type="Proteomes" id="UP000283269"/>
    </source>
</evidence>
<dbReference type="GO" id="GO:0005737">
    <property type="term" value="C:cytoplasm"/>
    <property type="evidence" value="ECO:0007669"/>
    <property type="project" value="TreeGrafter"/>
</dbReference>
<comment type="caution">
    <text evidence="4">The sequence shown here is derived from an EMBL/GenBank/DDBJ whole genome shotgun (WGS) entry which is preliminary data.</text>
</comment>
<sequence length="233" mass="26331">MPATEHAPPPRPLPSPSPKDQSPSPRISHPEPLRPTQPTTLKVEPEQPEPSIVKTIEPTTKPLPEPTSVDKPETSSQAKLEESKLDEDEDEDEVDDDKSSGLELINMETFGQILELDEDEDSHDFSQPMVWEYFEQAEKTFSDMNEAHERKDLQALSQLGHFLKGSSAALGLARVQNSCEKIQHYGQLRDEVANKDLSPSEALDKTSKLLKRVKKEYNEAQVWLKDFYEVGAW</sequence>
<feature type="modified residue" description="Phosphohistidine" evidence="1">
    <location>
        <position position="161"/>
    </location>
</feature>
<feature type="domain" description="HPt" evidence="3">
    <location>
        <begin position="122"/>
        <end position="223"/>
    </location>
</feature>
<feature type="compositionally biased region" description="Pro residues" evidence="2">
    <location>
        <begin position="7"/>
        <end position="17"/>
    </location>
</feature>
<feature type="region of interest" description="Disordered" evidence="2">
    <location>
        <begin position="1"/>
        <end position="100"/>
    </location>
</feature>
<dbReference type="GO" id="GO:0043424">
    <property type="term" value="F:protein histidine kinase binding"/>
    <property type="evidence" value="ECO:0007669"/>
    <property type="project" value="InterPro"/>
</dbReference>
<name>A0A409WS03_PSICY</name>